<gene>
    <name evidence="2" type="ORF">JOE57_002828</name>
</gene>
<evidence type="ECO:0000313" key="2">
    <source>
        <dbReference type="EMBL" id="MBM7799907.1"/>
    </source>
</evidence>
<protein>
    <submittedName>
        <fullName evidence="2">Uncharacterized membrane protein (DUF485 family)</fullName>
    </submittedName>
</protein>
<feature type="transmembrane region" description="Helical" evidence="1">
    <location>
        <begin position="197"/>
        <end position="218"/>
    </location>
</feature>
<dbReference type="EMBL" id="JAFBCF010000001">
    <property type="protein sequence ID" value="MBM7799907.1"/>
    <property type="molecule type" value="Genomic_DNA"/>
</dbReference>
<proteinExistence type="predicted"/>
<dbReference type="Proteomes" id="UP000704762">
    <property type="component" value="Unassembled WGS sequence"/>
</dbReference>
<accession>A0ABS2RLP1</accession>
<sequence>MRSRPSRIWLLLGYVVLFSYNTWLLWAPMNGNAALFNGYLSELSASDQPNNFFFRGGDLLTALVVGAIGVEALLRWREPRGQGRRWWVLSAFGLVFFALSTFFDAFFAMDCSPTLSKVCLVEEEEGLLSLVHYLHTFTSVGAQIGIVTSLVAAFLGSRQSHRLAPWMQRLLLALTLLEALSLTVMMVMLAAGVPGIGYPQAVMVLIASFWFLAVGAGLSEHLPLGPHHFQFHDPDEEERR</sequence>
<keyword evidence="3" id="KW-1185">Reference proteome</keyword>
<feature type="transmembrane region" description="Helical" evidence="1">
    <location>
        <begin position="169"/>
        <end position="191"/>
    </location>
</feature>
<keyword evidence="1" id="KW-0812">Transmembrane</keyword>
<name>A0ABS2RLP1_9ACTN</name>
<organism evidence="2 3">
    <name type="scientific">Microlunatus panaciterrae</name>
    <dbReference type="NCBI Taxonomy" id="400768"/>
    <lineage>
        <taxon>Bacteria</taxon>
        <taxon>Bacillati</taxon>
        <taxon>Actinomycetota</taxon>
        <taxon>Actinomycetes</taxon>
        <taxon>Propionibacteriales</taxon>
        <taxon>Propionibacteriaceae</taxon>
        <taxon>Microlunatus</taxon>
    </lineage>
</organism>
<evidence type="ECO:0000313" key="3">
    <source>
        <dbReference type="Proteomes" id="UP000704762"/>
    </source>
</evidence>
<comment type="caution">
    <text evidence="2">The sequence shown here is derived from an EMBL/GenBank/DDBJ whole genome shotgun (WGS) entry which is preliminary data.</text>
</comment>
<reference evidence="2 3" key="1">
    <citation type="submission" date="2021-01" db="EMBL/GenBank/DDBJ databases">
        <title>Sequencing the genomes of 1000 actinobacteria strains.</title>
        <authorList>
            <person name="Klenk H.-P."/>
        </authorList>
    </citation>
    <scope>NUCLEOTIDE SEQUENCE [LARGE SCALE GENOMIC DNA]</scope>
    <source>
        <strain evidence="2 3">DSM 18662</strain>
    </source>
</reference>
<dbReference type="InterPro" id="IPR009339">
    <property type="entry name" value="DUF998"/>
</dbReference>
<feature type="transmembrane region" description="Helical" evidence="1">
    <location>
        <begin position="52"/>
        <end position="74"/>
    </location>
</feature>
<keyword evidence="1" id="KW-1133">Transmembrane helix</keyword>
<keyword evidence="1" id="KW-0472">Membrane</keyword>
<feature type="transmembrane region" description="Helical" evidence="1">
    <location>
        <begin position="7"/>
        <end position="26"/>
    </location>
</feature>
<dbReference type="Pfam" id="PF06197">
    <property type="entry name" value="DUF998"/>
    <property type="match status" value="1"/>
</dbReference>
<feature type="transmembrane region" description="Helical" evidence="1">
    <location>
        <begin position="86"/>
        <end position="108"/>
    </location>
</feature>
<dbReference type="RefSeq" id="WP_204918954.1">
    <property type="nucleotide sequence ID" value="NZ_BAAAQP010000003.1"/>
</dbReference>
<feature type="transmembrane region" description="Helical" evidence="1">
    <location>
        <begin position="133"/>
        <end position="157"/>
    </location>
</feature>
<evidence type="ECO:0000256" key="1">
    <source>
        <dbReference type="SAM" id="Phobius"/>
    </source>
</evidence>